<dbReference type="AlphaFoldDB" id="A0A645EUF8"/>
<comment type="caution">
    <text evidence="1">The sequence shown here is derived from an EMBL/GenBank/DDBJ whole genome shotgun (WGS) entry which is preliminary data.</text>
</comment>
<organism evidence="1">
    <name type="scientific">bioreactor metagenome</name>
    <dbReference type="NCBI Taxonomy" id="1076179"/>
    <lineage>
        <taxon>unclassified sequences</taxon>
        <taxon>metagenomes</taxon>
        <taxon>ecological metagenomes</taxon>
    </lineage>
</organism>
<evidence type="ECO:0000313" key="1">
    <source>
        <dbReference type="EMBL" id="MPN05487.1"/>
    </source>
</evidence>
<reference evidence="1" key="1">
    <citation type="submission" date="2019-08" db="EMBL/GenBank/DDBJ databases">
        <authorList>
            <person name="Kucharzyk K."/>
            <person name="Murdoch R.W."/>
            <person name="Higgins S."/>
            <person name="Loffler F."/>
        </authorList>
    </citation>
    <scope>NUCLEOTIDE SEQUENCE</scope>
</reference>
<gene>
    <name evidence="1" type="ORF">SDC9_152738</name>
</gene>
<dbReference type="EMBL" id="VSSQ01051388">
    <property type="protein sequence ID" value="MPN05487.1"/>
    <property type="molecule type" value="Genomic_DNA"/>
</dbReference>
<accession>A0A645EUF8</accession>
<sequence>MGNLFITNDRGRIITFLIIGLSQPVSRSCIEFFVDIEFQTPHEIFLRTIEISFVELLSS</sequence>
<name>A0A645EUF8_9ZZZZ</name>
<proteinExistence type="predicted"/>
<protein>
    <submittedName>
        <fullName evidence="1">Uncharacterized protein</fullName>
    </submittedName>
</protein>